<keyword evidence="4 14" id="KW-0597">Phosphoprotein</keyword>
<proteinExistence type="predicted"/>
<evidence type="ECO:0000256" key="4">
    <source>
        <dbReference type="ARBA" id="ARBA00022553"/>
    </source>
</evidence>
<keyword evidence="8 15" id="KW-0238">DNA-binding</keyword>
<dbReference type="EMBL" id="JABBNI010000036">
    <property type="protein sequence ID" value="NMM64316.1"/>
    <property type="molecule type" value="Genomic_DNA"/>
</dbReference>
<dbReference type="GO" id="GO:0000976">
    <property type="term" value="F:transcription cis-regulatory region binding"/>
    <property type="evidence" value="ECO:0007669"/>
    <property type="project" value="TreeGrafter"/>
</dbReference>
<dbReference type="InterPro" id="IPR001789">
    <property type="entry name" value="Sig_transdc_resp-reg_receiver"/>
</dbReference>
<evidence type="ECO:0000256" key="5">
    <source>
        <dbReference type="ARBA" id="ARBA00023012"/>
    </source>
</evidence>
<keyword evidence="19" id="KW-1185">Reference proteome</keyword>
<dbReference type="Pfam" id="PF00072">
    <property type="entry name" value="Response_reg"/>
    <property type="match status" value="1"/>
</dbReference>
<feature type="DNA-binding region" description="OmpR/PhoB-type" evidence="15">
    <location>
        <begin position="124"/>
        <end position="222"/>
    </location>
</feature>
<evidence type="ECO:0000256" key="14">
    <source>
        <dbReference type="PROSITE-ProRule" id="PRU00169"/>
    </source>
</evidence>
<evidence type="ECO:0000256" key="15">
    <source>
        <dbReference type="PROSITE-ProRule" id="PRU01091"/>
    </source>
</evidence>
<keyword evidence="5" id="KW-0902">Two-component regulatory system</keyword>
<evidence type="ECO:0000256" key="8">
    <source>
        <dbReference type="ARBA" id="ARBA00023125"/>
    </source>
</evidence>
<comment type="subcellular location">
    <subcellularLocation>
        <location evidence="1">Cytoplasm</location>
    </subcellularLocation>
</comment>
<dbReference type="RefSeq" id="WP_169298906.1">
    <property type="nucleotide sequence ID" value="NZ_JABBNI010000036.1"/>
</dbReference>
<dbReference type="FunFam" id="3.40.50.2300:FF:000001">
    <property type="entry name" value="DNA-binding response regulator PhoB"/>
    <property type="match status" value="1"/>
</dbReference>
<dbReference type="Gene3D" id="6.10.250.690">
    <property type="match status" value="1"/>
</dbReference>
<comment type="caution">
    <text evidence="18">The sequence shown here is derived from an EMBL/GenBank/DDBJ whole genome shotgun (WGS) entry which is preliminary data.</text>
</comment>
<reference evidence="18 19" key="2">
    <citation type="submission" date="2020-06" db="EMBL/GenBank/DDBJ databases">
        <title>Complete Genome Sequence of Clostridium muelleri sp. nov. P21T, an Acid-Alcohol Producing Acetogen Isolated from Old Hay.</title>
        <authorList>
            <person name="Duncan K.E."/>
            <person name="Tanner R.S."/>
        </authorList>
    </citation>
    <scope>NUCLEOTIDE SEQUENCE [LARGE SCALE GENOMIC DNA]</scope>
    <source>
        <strain evidence="18 19">P21</strain>
    </source>
</reference>
<evidence type="ECO:0000259" key="17">
    <source>
        <dbReference type="PROSITE" id="PS51755"/>
    </source>
</evidence>
<dbReference type="PANTHER" id="PTHR48111:SF49">
    <property type="entry name" value="HEME RESPONSE REGULATOR HSSR"/>
    <property type="match status" value="1"/>
</dbReference>
<dbReference type="GO" id="GO:0032993">
    <property type="term" value="C:protein-DNA complex"/>
    <property type="evidence" value="ECO:0007669"/>
    <property type="project" value="TreeGrafter"/>
</dbReference>
<dbReference type="SMART" id="SM00862">
    <property type="entry name" value="Trans_reg_C"/>
    <property type="match status" value="1"/>
</dbReference>
<keyword evidence="7" id="KW-0843">Virulence</keyword>
<dbReference type="SUPFAM" id="SSF52172">
    <property type="entry name" value="CheY-like"/>
    <property type="match status" value="1"/>
</dbReference>
<dbReference type="PROSITE" id="PS51755">
    <property type="entry name" value="OMPR_PHOB"/>
    <property type="match status" value="1"/>
</dbReference>
<feature type="domain" description="Response regulatory" evidence="16">
    <location>
        <begin position="3"/>
        <end position="116"/>
    </location>
</feature>
<evidence type="ECO:0000256" key="12">
    <source>
        <dbReference type="ARBA" id="ARBA00037471"/>
    </source>
</evidence>
<dbReference type="Gene3D" id="1.10.10.10">
    <property type="entry name" value="Winged helix-like DNA-binding domain superfamily/Winged helix DNA-binding domain"/>
    <property type="match status" value="1"/>
</dbReference>
<dbReference type="PANTHER" id="PTHR48111">
    <property type="entry name" value="REGULATOR OF RPOS"/>
    <property type="match status" value="1"/>
</dbReference>
<dbReference type="InterPro" id="IPR001867">
    <property type="entry name" value="OmpR/PhoB-type_DNA-bd"/>
</dbReference>
<evidence type="ECO:0000256" key="2">
    <source>
        <dbReference type="ARBA" id="ARBA00018672"/>
    </source>
</evidence>
<evidence type="ECO:0000256" key="7">
    <source>
        <dbReference type="ARBA" id="ARBA00023026"/>
    </source>
</evidence>
<dbReference type="InterPro" id="IPR011006">
    <property type="entry name" value="CheY-like_superfamily"/>
</dbReference>
<dbReference type="InterPro" id="IPR039420">
    <property type="entry name" value="WalR-like"/>
</dbReference>
<evidence type="ECO:0000313" key="18">
    <source>
        <dbReference type="EMBL" id="NMM64316.1"/>
    </source>
</evidence>
<keyword evidence="9" id="KW-0010">Activator</keyword>
<dbReference type="GO" id="GO:0006355">
    <property type="term" value="P:regulation of DNA-templated transcription"/>
    <property type="evidence" value="ECO:0007669"/>
    <property type="project" value="InterPro"/>
</dbReference>
<dbReference type="PROSITE" id="PS50110">
    <property type="entry name" value="RESPONSE_REGULATORY"/>
    <property type="match status" value="1"/>
</dbReference>
<keyword evidence="10" id="KW-0804">Transcription</keyword>
<dbReference type="SMART" id="SM00448">
    <property type="entry name" value="REC"/>
    <property type="match status" value="1"/>
</dbReference>
<organism evidence="18 19">
    <name type="scientific">Clostridium muellerianum</name>
    <dbReference type="NCBI Taxonomy" id="2716538"/>
    <lineage>
        <taxon>Bacteria</taxon>
        <taxon>Bacillati</taxon>
        <taxon>Bacillota</taxon>
        <taxon>Clostridia</taxon>
        <taxon>Eubacteriales</taxon>
        <taxon>Clostridiaceae</taxon>
        <taxon>Clostridium</taxon>
    </lineage>
</organism>
<keyword evidence="3" id="KW-0963">Cytoplasm</keyword>
<dbReference type="CDD" id="cd17574">
    <property type="entry name" value="REC_OmpR"/>
    <property type="match status" value="1"/>
</dbReference>
<gene>
    <name evidence="18" type="ORF">HBE96_16960</name>
</gene>
<name>A0A7Y0EIW5_9CLOT</name>
<accession>A0A7Y0EIW5</accession>
<feature type="domain" description="OmpR/PhoB-type" evidence="17">
    <location>
        <begin position="124"/>
        <end position="222"/>
    </location>
</feature>
<dbReference type="InterPro" id="IPR036388">
    <property type="entry name" value="WH-like_DNA-bd_sf"/>
</dbReference>
<dbReference type="AlphaFoldDB" id="A0A7Y0EIW5"/>
<comment type="function">
    <text evidence="11">May play the central regulatory role in sporulation. It may be an element of the effector pathway responsible for the activation of sporulation genes in response to nutritional stress. Spo0A may act in concert with spo0H (a sigma factor) to control the expression of some genes that are critical to the sporulation process.</text>
</comment>
<dbReference type="CDD" id="cd00383">
    <property type="entry name" value="trans_reg_C"/>
    <property type="match status" value="1"/>
</dbReference>
<evidence type="ECO:0000256" key="1">
    <source>
        <dbReference type="ARBA" id="ARBA00004496"/>
    </source>
</evidence>
<sequence length="227" mass="25873">MSKILIADDDKNINMLIQSLLKNENYEVVTAFDGEEALNKLNSEKVDMVITDVMMPNIDGWELCREIRSFSNMPILMLTVLGETSQKVKGFGIGADDYLTKPFEPMELVVRVRALLKRYHINESQLISIGNLIIDKNRFIVQIGTENITLPLKEFELLFTFASTPGKTFSRDSLIENIWGYDFDGNERTLDVHVGRLRDKFTENTSGIKITTIRGLGYRLEEVNGED</sequence>
<evidence type="ECO:0000313" key="19">
    <source>
        <dbReference type="Proteomes" id="UP000537131"/>
    </source>
</evidence>
<evidence type="ECO:0000256" key="3">
    <source>
        <dbReference type="ARBA" id="ARBA00022490"/>
    </source>
</evidence>
<reference evidence="18 19" key="1">
    <citation type="submission" date="2020-04" db="EMBL/GenBank/DDBJ databases">
        <authorList>
            <person name="Doyle D.A."/>
        </authorList>
    </citation>
    <scope>NUCLEOTIDE SEQUENCE [LARGE SCALE GENOMIC DNA]</scope>
    <source>
        <strain evidence="18 19">P21</strain>
    </source>
</reference>
<evidence type="ECO:0000256" key="9">
    <source>
        <dbReference type="ARBA" id="ARBA00023159"/>
    </source>
</evidence>
<keyword evidence="6" id="KW-0805">Transcription regulation</keyword>
<dbReference type="Gene3D" id="3.40.50.2300">
    <property type="match status" value="1"/>
</dbReference>
<dbReference type="GO" id="GO:0005829">
    <property type="term" value="C:cytosol"/>
    <property type="evidence" value="ECO:0007669"/>
    <property type="project" value="TreeGrafter"/>
</dbReference>
<evidence type="ECO:0000259" key="16">
    <source>
        <dbReference type="PROSITE" id="PS50110"/>
    </source>
</evidence>
<evidence type="ECO:0000256" key="10">
    <source>
        <dbReference type="ARBA" id="ARBA00023163"/>
    </source>
</evidence>
<dbReference type="Proteomes" id="UP000537131">
    <property type="component" value="Unassembled WGS sequence"/>
</dbReference>
<evidence type="ECO:0000256" key="11">
    <source>
        <dbReference type="ARBA" id="ARBA00024867"/>
    </source>
</evidence>
<feature type="modified residue" description="4-aspartylphosphate" evidence="14">
    <location>
        <position position="52"/>
    </location>
</feature>
<dbReference type="GO" id="GO:0000156">
    <property type="term" value="F:phosphorelay response regulator activity"/>
    <property type="evidence" value="ECO:0007669"/>
    <property type="project" value="TreeGrafter"/>
</dbReference>
<comment type="function">
    <text evidence="12">Member of the two-component regulatory system HssS/HssR involved in intracellular heme homeostasis and tempering of staphylococcal virulence. Phosphorylated HssR binds to a direct repeat sequence within hrtAB promoter and activates the expression of hrtAB, an efflux pump, in response to extracellular heme, hemin, hemoglobin or blood.</text>
</comment>
<evidence type="ECO:0000256" key="13">
    <source>
        <dbReference type="ARBA" id="ARBA00039976"/>
    </source>
</evidence>
<evidence type="ECO:0000256" key="6">
    <source>
        <dbReference type="ARBA" id="ARBA00023015"/>
    </source>
</evidence>
<protein>
    <recommendedName>
        <fullName evidence="13">Heme response regulator HssR</fullName>
    </recommendedName>
    <alternativeName>
        <fullName evidence="2">Stage 0 sporulation protein A homolog</fullName>
    </alternativeName>
</protein>
<dbReference type="Pfam" id="PF00486">
    <property type="entry name" value="Trans_reg_C"/>
    <property type="match status" value="1"/>
</dbReference>